<keyword evidence="2" id="KW-1185">Reference proteome</keyword>
<comment type="caution">
    <text evidence="1">The sequence shown here is derived from an EMBL/GenBank/DDBJ whole genome shotgun (WGS) entry which is preliminary data.</text>
</comment>
<dbReference type="Proteomes" id="UP001595420">
    <property type="component" value="Unassembled WGS sequence"/>
</dbReference>
<evidence type="ECO:0000313" key="2">
    <source>
        <dbReference type="Proteomes" id="UP001595420"/>
    </source>
</evidence>
<evidence type="ECO:0000313" key="1">
    <source>
        <dbReference type="EMBL" id="MFC3003519.1"/>
    </source>
</evidence>
<name>A0ABV7C3A3_9PROT</name>
<gene>
    <name evidence="1" type="ORF">ACFOD3_26735</name>
</gene>
<proteinExistence type="predicted"/>
<sequence length="59" mass="6165">MAETVLRLRQAGAALRESGEARAVTSNTIRHPTNGYDIADLPAEAVRGLSDDEAVIGGT</sequence>
<dbReference type="EMBL" id="JBHRSB010000012">
    <property type="protein sequence ID" value="MFC3003519.1"/>
    <property type="molecule type" value="Genomic_DNA"/>
</dbReference>
<reference evidence="2" key="1">
    <citation type="journal article" date="2019" name="Int. J. Syst. Evol. Microbiol.">
        <title>The Global Catalogue of Microorganisms (GCM) 10K type strain sequencing project: providing services to taxonomists for standard genome sequencing and annotation.</title>
        <authorList>
            <consortium name="The Broad Institute Genomics Platform"/>
            <consortium name="The Broad Institute Genome Sequencing Center for Infectious Disease"/>
            <person name="Wu L."/>
            <person name="Ma J."/>
        </authorList>
    </citation>
    <scope>NUCLEOTIDE SEQUENCE [LARGE SCALE GENOMIC DNA]</scope>
    <source>
        <strain evidence="2">CGMCC 1.16855</strain>
    </source>
</reference>
<protein>
    <submittedName>
        <fullName evidence="1">Uncharacterized protein</fullName>
    </submittedName>
</protein>
<dbReference type="RefSeq" id="WP_216839975.1">
    <property type="nucleotide sequence ID" value="NZ_JAFNJS010000012.1"/>
</dbReference>
<accession>A0ABV7C3A3</accession>
<organism evidence="1 2">
    <name type="scientific">Falsiroseomonas tokyonensis</name>
    <dbReference type="NCBI Taxonomy" id="430521"/>
    <lineage>
        <taxon>Bacteria</taxon>
        <taxon>Pseudomonadati</taxon>
        <taxon>Pseudomonadota</taxon>
        <taxon>Alphaproteobacteria</taxon>
        <taxon>Acetobacterales</taxon>
        <taxon>Roseomonadaceae</taxon>
        <taxon>Falsiroseomonas</taxon>
    </lineage>
</organism>